<dbReference type="InterPro" id="IPR027417">
    <property type="entry name" value="P-loop_NTPase"/>
</dbReference>
<protein>
    <submittedName>
        <fullName evidence="5">BREX system P-loop protein BrxC</fullName>
    </submittedName>
</protein>
<evidence type="ECO:0000259" key="4">
    <source>
        <dbReference type="Pfam" id="PF25796"/>
    </source>
</evidence>
<dbReference type="InterPro" id="IPR058037">
    <property type="entry name" value="BREX_BrxC_helical"/>
</dbReference>
<dbReference type="InterPro" id="IPR058038">
    <property type="entry name" value="BREX_BrxC_wHTH"/>
</dbReference>
<evidence type="ECO:0000313" key="6">
    <source>
        <dbReference type="Proteomes" id="UP000886786"/>
    </source>
</evidence>
<dbReference type="SUPFAM" id="SSF52540">
    <property type="entry name" value="P-loop containing nucleoside triphosphate hydrolases"/>
    <property type="match status" value="1"/>
</dbReference>
<feature type="domain" description="Probable ATP-binding protein BrxC winged helix-turn-helix" evidence="2">
    <location>
        <begin position="729"/>
        <end position="852"/>
    </location>
</feature>
<dbReference type="InterPro" id="IPR058036">
    <property type="entry name" value="BREX_BrxC_4th"/>
</dbReference>
<dbReference type="InterPro" id="IPR047679">
    <property type="entry name" value="BREX_BrxC"/>
</dbReference>
<feature type="domain" description="Probable ATP-binding protein BrxC 4th six-stranded beta-sheet" evidence="4">
    <location>
        <begin position="555"/>
        <end position="722"/>
    </location>
</feature>
<comment type="caution">
    <text evidence="5">The sequence shown here is derived from an EMBL/GenBank/DDBJ whole genome shotgun (WGS) entry which is preliminary data.</text>
</comment>
<feature type="domain" description="Probable ATP-binding protein BrxC alpha-helical" evidence="3">
    <location>
        <begin position="859"/>
        <end position="986"/>
    </location>
</feature>
<reference evidence="5" key="1">
    <citation type="submission" date="2020-10" db="EMBL/GenBank/DDBJ databases">
        <authorList>
            <person name="Gilroy R."/>
        </authorList>
    </citation>
    <scope>NUCLEOTIDE SEQUENCE</scope>
    <source>
        <strain evidence="5">CHK147-3167</strain>
    </source>
</reference>
<dbReference type="Proteomes" id="UP000886786">
    <property type="component" value="Unassembled WGS sequence"/>
</dbReference>
<dbReference type="Pfam" id="PF25791">
    <property type="entry name" value="WHD_BREX_BrxC"/>
    <property type="match status" value="1"/>
</dbReference>
<dbReference type="Pfam" id="PF25796">
    <property type="entry name" value="BREX_BrxC_4th"/>
    <property type="match status" value="1"/>
</dbReference>
<accession>A0A9D0ZT94</accession>
<proteinExistence type="predicted"/>
<name>A0A9D0ZT94_9FIRM</name>
<reference evidence="5" key="2">
    <citation type="journal article" date="2021" name="PeerJ">
        <title>Extensive microbial diversity within the chicken gut microbiome revealed by metagenomics and culture.</title>
        <authorList>
            <person name="Gilroy R."/>
            <person name="Ravi A."/>
            <person name="Getino M."/>
            <person name="Pursley I."/>
            <person name="Horton D.L."/>
            <person name="Alikhan N.F."/>
            <person name="Baker D."/>
            <person name="Gharbi K."/>
            <person name="Hall N."/>
            <person name="Watson M."/>
            <person name="Adriaenssens E.M."/>
            <person name="Foster-Nyarko E."/>
            <person name="Jarju S."/>
            <person name="Secka A."/>
            <person name="Antonio M."/>
            <person name="Oren A."/>
            <person name="Chaudhuri R.R."/>
            <person name="La Ragione R."/>
            <person name="Hildebrand F."/>
            <person name="Pallen M.J."/>
        </authorList>
    </citation>
    <scope>NUCLEOTIDE SEQUENCE</scope>
    <source>
        <strain evidence="5">CHK147-3167</strain>
    </source>
</reference>
<dbReference type="AlphaFoldDB" id="A0A9D0ZT94"/>
<sequence length="1175" mass="136877">MENLKKIYAKDIEREIQGVIKVDDENYVSQELEEYVVTDELLKHFHSFFEAYNAGINGNTEKMGVWISGFFGSGKSHFLKIISYLLENKIVNGKAAVDYFDDKIDDKMLLADIKRAGGIPTDVILFNIDSKTENSNGTKDKILDVFEKVFNEKMGLSITPFVAEIERYIISQGKYDEFKKAFQRNANATWEEMRDGIQFVEDEFSNAYAEVLGKSVEEARNIVERTEKNYTLSVEKFAERVRDYIKSKGNNHHVVFLVDEIGQYIGDDRGLMLNLQTIVEDLGLECGGKAWVIVTSQEAIDDVVKVQGNDFSKIQGRFDTKLSLSSSDIDEVIKKRILDKTDEAKTSLKMIYDKEESIIRNLLTFKNATYQKVYEDSEDFAETYPFIPYQFKLLQDVFTDIRKHGYAGKHLSSGERSLLGAFQETAKRFGDSEVGTLIPFYAFYDTIEQFLEHQVKIVINNAIDTVKSGELKNIDIKVLKMLFMLKNIKEIPANIDNLSTLYVSNIKDDKITIKKEIADSLRRLEAQTLIQRNNDEYKFLTDEEQEINREIKQIVIDQNRITDYLKRIVFDYILTDSKFTYKNKNFPLTKYIDNIKYSQEYEIGIKVVTTSPEKDDTEIIMQSARENKYVFIKLEISTLIYDEITNYLQVEEYRRSKSGIYQTEQVEDIIRAKQREIENAEIRVKENIKEELNEAEIIIAGDRQNINAKEAKARVNEALEILINNIYTKFSYIKHNFSTQDIKDLFHENRQNMLGNEVEFVNQKAYDAMKEYCEEKNAFGMPITIRTLLQDFGTAPYGFLDEDILYLLTRLLKDEVVSLIYNNEVQNITSEDTLTKILKRDYYDRTIIKIRQKIDINLINDLKSIARNAFNVINLRDDEDGMVEDFKNDCLQNTLNKLNRIAGYYYASGSKYQYPGQDVKDEATNLIERLLKIRDVGEFFKEVSNSKDEFIALAPKIEMVLDFFNGTQKEQFDEAKKIITIYDNNKDYADKTDELLNVVNKMFSILTSKEPYSEIHELPTLRKDLIDILTNMYDVKSAPIIKMINDTIEYIENEIKNAEIDTEFGKPYIDTCKSVISTLERSNELKDIFAQQTRIDQLKDRFINALEYEKSKKNAIDETGEVKEEKIVRRTIIRTDRLMNHSYEINSKEDIDKYVEELKEKLLKEFEKNNNLTIR</sequence>
<organism evidence="5 6">
    <name type="scientific">Candidatus Coprosoma intestinipullorum</name>
    <dbReference type="NCBI Taxonomy" id="2840752"/>
    <lineage>
        <taxon>Bacteria</taxon>
        <taxon>Bacillati</taxon>
        <taxon>Bacillota</taxon>
        <taxon>Bacillota incertae sedis</taxon>
        <taxon>Candidatus Coprosoma</taxon>
    </lineage>
</organism>
<evidence type="ECO:0000259" key="3">
    <source>
        <dbReference type="Pfam" id="PF25792"/>
    </source>
</evidence>
<dbReference type="EMBL" id="DVFV01000094">
    <property type="protein sequence ID" value="HIQ90970.1"/>
    <property type="molecule type" value="Genomic_DNA"/>
</dbReference>
<dbReference type="NCBIfam" id="NF033441">
    <property type="entry name" value="BREX_BrxC"/>
    <property type="match status" value="1"/>
</dbReference>
<keyword evidence="1" id="KW-0175">Coiled coil</keyword>
<feature type="coiled-coil region" evidence="1">
    <location>
        <begin position="663"/>
        <end position="705"/>
    </location>
</feature>
<evidence type="ECO:0000313" key="5">
    <source>
        <dbReference type="EMBL" id="HIQ90970.1"/>
    </source>
</evidence>
<evidence type="ECO:0000256" key="1">
    <source>
        <dbReference type="SAM" id="Coils"/>
    </source>
</evidence>
<evidence type="ECO:0000259" key="2">
    <source>
        <dbReference type="Pfam" id="PF25791"/>
    </source>
</evidence>
<gene>
    <name evidence="5" type="primary">brxC</name>
    <name evidence="5" type="ORF">IAB27_05045</name>
</gene>
<dbReference type="Pfam" id="PF25792">
    <property type="entry name" value="BREX_BrxC_helical"/>
    <property type="match status" value="1"/>
</dbReference>